<dbReference type="EMBL" id="GG662855">
    <property type="protein sequence ID" value="EAR87154.2"/>
    <property type="molecule type" value="Genomic_DNA"/>
</dbReference>
<name>Q22PF5_TETTS</name>
<evidence type="ECO:0000313" key="3">
    <source>
        <dbReference type="Proteomes" id="UP000009168"/>
    </source>
</evidence>
<dbReference type="AlphaFoldDB" id="Q22PF5"/>
<organism evidence="2 3">
    <name type="scientific">Tetrahymena thermophila (strain SB210)</name>
    <dbReference type="NCBI Taxonomy" id="312017"/>
    <lineage>
        <taxon>Eukaryota</taxon>
        <taxon>Sar</taxon>
        <taxon>Alveolata</taxon>
        <taxon>Ciliophora</taxon>
        <taxon>Intramacronucleata</taxon>
        <taxon>Oligohymenophorea</taxon>
        <taxon>Hymenostomatida</taxon>
        <taxon>Tetrahymenina</taxon>
        <taxon>Tetrahymenidae</taxon>
        <taxon>Tetrahymena</taxon>
    </lineage>
</organism>
<dbReference type="Proteomes" id="UP000009168">
    <property type="component" value="Unassembled WGS sequence"/>
</dbReference>
<gene>
    <name evidence="2" type="ORF">TTHERM_00361890</name>
</gene>
<dbReference type="HOGENOM" id="CLU_3072911_0_0_1"/>
<keyword evidence="3" id="KW-1185">Reference proteome</keyword>
<feature type="region of interest" description="Disordered" evidence="1">
    <location>
        <begin position="76"/>
        <end position="109"/>
    </location>
</feature>
<feature type="compositionally biased region" description="Polar residues" evidence="1">
    <location>
        <begin position="76"/>
        <end position="91"/>
    </location>
</feature>
<dbReference type="RefSeq" id="XP_001007399.2">
    <property type="nucleotide sequence ID" value="XM_001007399.2"/>
</dbReference>
<accession>Q22PF5</accession>
<proteinExistence type="predicted"/>
<dbReference type="InParanoid" id="Q22PF5"/>
<reference evidence="3" key="1">
    <citation type="journal article" date="2006" name="PLoS Biol.">
        <title>Macronuclear genome sequence of the ciliate Tetrahymena thermophila, a model eukaryote.</title>
        <authorList>
            <person name="Eisen J.A."/>
            <person name="Coyne R.S."/>
            <person name="Wu M."/>
            <person name="Wu D."/>
            <person name="Thiagarajan M."/>
            <person name="Wortman J.R."/>
            <person name="Badger J.H."/>
            <person name="Ren Q."/>
            <person name="Amedeo P."/>
            <person name="Jones K.M."/>
            <person name="Tallon L.J."/>
            <person name="Delcher A.L."/>
            <person name="Salzberg S.L."/>
            <person name="Silva J.C."/>
            <person name="Haas B.J."/>
            <person name="Majoros W.H."/>
            <person name="Farzad M."/>
            <person name="Carlton J.M."/>
            <person name="Smith R.K. Jr."/>
            <person name="Garg J."/>
            <person name="Pearlman R.E."/>
            <person name="Karrer K.M."/>
            <person name="Sun L."/>
            <person name="Manning G."/>
            <person name="Elde N.C."/>
            <person name="Turkewitz A.P."/>
            <person name="Asai D.J."/>
            <person name="Wilkes D.E."/>
            <person name="Wang Y."/>
            <person name="Cai H."/>
            <person name="Collins K."/>
            <person name="Stewart B.A."/>
            <person name="Lee S.R."/>
            <person name="Wilamowska K."/>
            <person name="Weinberg Z."/>
            <person name="Ruzzo W.L."/>
            <person name="Wloga D."/>
            <person name="Gaertig J."/>
            <person name="Frankel J."/>
            <person name="Tsao C.-C."/>
            <person name="Gorovsky M.A."/>
            <person name="Keeling P.J."/>
            <person name="Waller R.F."/>
            <person name="Patron N.J."/>
            <person name="Cherry J.M."/>
            <person name="Stover N.A."/>
            <person name="Krieger C.J."/>
            <person name="del Toro C."/>
            <person name="Ryder H.F."/>
            <person name="Williamson S.C."/>
            <person name="Barbeau R.A."/>
            <person name="Hamilton E.P."/>
            <person name="Orias E."/>
        </authorList>
    </citation>
    <scope>NUCLEOTIDE SEQUENCE [LARGE SCALE GENOMIC DNA]</scope>
    <source>
        <strain evidence="3">SB210</strain>
    </source>
</reference>
<evidence type="ECO:0000256" key="1">
    <source>
        <dbReference type="SAM" id="MobiDB-lite"/>
    </source>
</evidence>
<sequence length="123" mass="14794">MQQVIERSKKNDLFKFLDMPLQMNREPSKQKVPITDFKSDKPEKDIEILKNIENFDDYCTEFSKFEKQMNAKYNSWKQNQKQISPKNTQQPEKVEKESPHKQRMALNNSIIRNQIRNNYQLAV</sequence>
<dbReference type="GeneID" id="7842367"/>
<protein>
    <submittedName>
        <fullName evidence="2">Uncharacterized protein</fullName>
    </submittedName>
</protein>
<dbReference type="KEGG" id="tet:TTHERM_00361890"/>
<evidence type="ECO:0000313" key="2">
    <source>
        <dbReference type="EMBL" id="EAR87154.2"/>
    </source>
</evidence>